<proteinExistence type="predicted"/>
<gene>
    <name evidence="3" type="ORF">SAMN05216271_2266</name>
</gene>
<dbReference type="InterPro" id="IPR003736">
    <property type="entry name" value="PAAI_dom"/>
</dbReference>
<accession>A0A1H1TGI8</accession>
<dbReference type="OrthoDB" id="8525891at2"/>
<dbReference type="GO" id="GO:0016289">
    <property type="term" value="F:acyl-CoA hydrolase activity"/>
    <property type="evidence" value="ECO:0007669"/>
    <property type="project" value="UniProtKB-ARBA"/>
</dbReference>
<dbReference type="Proteomes" id="UP000243413">
    <property type="component" value="Chromosome I"/>
</dbReference>
<reference evidence="4" key="1">
    <citation type="submission" date="2016-10" db="EMBL/GenBank/DDBJ databases">
        <authorList>
            <person name="Varghese N."/>
            <person name="Submissions S."/>
        </authorList>
    </citation>
    <scope>NUCLEOTIDE SEQUENCE [LARGE SCALE GENOMIC DNA]</scope>
    <source>
        <strain evidence="4">JCM 14963</strain>
    </source>
</reference>
<evidence type="ECO:0000259" key="2">
    <source>
        <dbReference type="Pfam" id="PF03061"/>
    </source>
</evidence>
<keyword evidence="1" id="KW-0378">Hydrolase</keyword>
<dbReference type="Pfam" id="PF03061">
    <property type="entry name" value="4HBT"/>
    <property type="match status" value="1"/>
</dbReference>
<dbReference type="NCBIfam" id="TIGR00369">
    <property type="entry name" value="unchar_dom_1"/>
    <property type="match status" value="1"/>
</dbReference>
<sequence>MQEHQVLHDKIQQILPMAAFNRWLDLQLVSATPGEVTLQLPWREEFGQYSGFLHAGILGALIDTACGFAAITQTDRVLASQYTVHCLRPAVAETFVIRGWVVKPGRQQVFAAAEIYALGDEQRKLFASGDAMLVPVTA</sequence>
<dbReference type="EMBL" id="LT629763">
    <property type="protein sequence ID" value="SDS59415.1"/>
    <property type="molecule type" value="Genomic_DNA"/>
</dbReference>
<organism evidence="3 4">
    <name type="scientific">Halopseudomonas sabulinigri</name>
    <dbReference type="NCBI Taxonomy" id="472181"/>
    <lineage>
        <taxon>Bacteria</taxon>
        <taxon>Pseudomonadati</taxon>
        <taxon>Pseudomonadota</taxon>
        <taxon>Gammaproteobacteria</taxon>
        <taxon>Pseudomonadales</taxon>
        <taxon>Pseudomonadaceae</taxon>
        <taxon>Halopseudomonas</taxon>
    </lineage>
</organism>
<name>A0A1H1TGI8_9GAMM</name>
<evidence type="ECO:0000256" key="1">
    <source>
        <dbReference type="ARBA" id="ARBA00022801"/>
    </source>
</evidence>
<dbReference type="SUPFAM" id="SSF54637">
    <property type="entry name" value="Thioesterase/thiol ester dehydrase-isomerase"/>
    <property type="match status" value="1"/>
</dbReference>
<evidence type="ECO:0000313" key="4">
    <source>
        <dbReference type="Proteomes" id="UP000243413"/>
    </source>
</evidence>
<dbReference type="InterPro" id="IPR029069">
    <property type="entry name" value="HotDog_dom_sf"/>
</dbReference>
<dbReference type="RefSeq" id="WP_092286691.1">
    <property type="nucleotide sequence ID" value="NZ_LT629763.1"/>
</dbReference>
<protein>
    <submittedName>
        <fullName evidence="3">Uncharacterized domain 1-containing protein</fullName>
    </submittedName>
</protein>
<dbReference type="STRING" id="472181.SAMN05216271_2266"/>
<dbReference type="CDD" id="cd03443">
    <property type="entry name" value="PaaI_thioesterase"/>
    <property type="match status" value="1"/>
</dbReference>
<dbReference type="AlphaFoldDB" id="A0A1H1TGI8"/>
<feature type="domain" description="Thioesterase" evidence="2">
    <location>
        <begin position="51"/>
        <end position="121"/>
    </location>
</feature>
<dbReference type="Gene3D" id="3.10.129.10">
    <property type="entry name" value="Hotdog Thioesterase"/>
    <property type="match status" value="1"/>
</dbReference>
<dbReference type="InterPro" id="IPR006683">
    <property type="entry name" value="Thioestr_dom"/>
</dbReference>
<evidence type="ECO:0000313" key="3">
    <source>
        <dbReference type="EMBL" id="SDS59415.1"/>
    </source>
</evidence>